<comment type="catalytic activity">
    <reaction evidence="3">
        <text>N(6)-acetyl-L-lysyl-[protein] + NAD(+) + H2O = 2''-O-acetyl-ADP-D-ribose + nicotinamide + L-lysyl-[protein]</text>
        <dbReference type="Rhea" id="RHEA:43636"/>
        <dbReference type="Rhea" id="RHEA-COMP:9752"/>
        <dbReference type="Rhea" id="RHEA-COMP:10731"/>
        <dbReference type="ChEBI" id="CHEBI:15377"/>
        <dbReference type="ChEBI" id="CHEBI:17154"/>
        <dbReference type="ChEBI" id="CHEBI:29969"/>
        <dbReference type="ChEBI" id="CHEBI:57540"/>
        <dbReference type="ChEBI" id="CHEBI:61930"/>
        <dbReference type="ChEBI" id="CHEBI:83767"/>
        <dbReference type="EC" id="2.3.1.286"/>
    </reaction>
</comment>
<keyword evidence="6" id="KW-0012">Acyltransferase</keyword>
<dbReference type="GO" id="GO:0034979">
    <property type="term" value="F:NAD-dependent protein lysine deacetylase activity"/>
    <property type="evidence" value="ECO:0007669"/>
    <property type="project" value="UniProtKB-EC"/>
</dbReference>
<keyword evidence="3" id="KW-0963">Cytoplasm</keyword>
<feature type="binding site" evidence="3">
    <location>
        <begin position="90"/>
        <end position="93"/>
    </location>
    <ligand>
        <name>NAD(+)</name>
        <dbReference type="ChEBI" id="CHEBI:57540"/>
    </ligand>
</feature>
<feature type="binding site" evidence="3">
    <location>
        <begin position="13"/>
        <end position="32"/>
    </location>
    <ligand>
        <name>NAD(+)</name>
        <dbReference type="ChEBI" id="CHEBI:57540"/>
    </ligand>
</feature>
<dbReference type="Proteomes" id="UP001339167">
    <property type="component" value="Unassembled WGS sequence"/>
</dbReference>
<dbReference type="Gene3D" id="3.40.50.1220">
    <property type="entry name" value="TPP-binding domain"/>
    <property type="match status" value="1"/>
</dbReference>
<comment type="function">
    <text evidence="3">NAD-dependent lysine deacetylase and desuccinylase that specifically removes acetyl and succinyl groups on target proteins. Modulates the activities of several proteins which are inactive in their acylated form.</text>
</comment>
<comment type="catalytic activity">
    <reaction evidence="3">
        <text>N(6)-succinyl-L-lysyl-[protein] + NAD(+) + H2O = 2''-O-succinyl-ADP-D-ribose + nicotinamide + L-lysyl-[protein]</text>
        <dbReference type="Rhea" id="RHEA:47668"/>
        <dbReference type="Rhea" id="RHEA-COMP:9752"/>
        <dbReference type="Rhea" id="RHEA-COMP:11877"/>
        <dbReference type="ChEBI" id="CHEBI:15377"/>
        <dbReference type="ChEBI" id="CHEBI:17154"/>
        <dbReference type="ChEBI" id="CHEBI:29969"/>
        <dbReference type="ChEBI" id="CHEBI:57540"/>
        <dbReference type="ChEBI" id="CHEBI:87830"/>
        <dbReference type="ChEBI" id="CHEBI:87832"/>
    </reaction>
</comment>
<dbReference type="InterPro" id="IPR050134">
    <property type="entry name" value="NAD-dep_sirtuin_deacylases"/>
</dbReference>
<dbReference type="Pfam" id="PF02146">
    <property type="entry name" value="SIR2"/>
    <property type="match status" value="1"/>
</dbReference>
<accession>A0ABU7JHH4</accession>
<keyword evidence="7" id="KW-1185">Reference proteome</keyword>
<dbReference type="InterPro" id="IPR026591">
    <property type="entry name" value="Sirtuin_cat_small_dom_sf"/>
</dbReference>
<comment type="subcellular location">
    <subcellularLocation>
        <location evidence="3">Cytoplasm</location>
    </subcellularLocation>
</comment>
<dbReference type="Gene3D" id="3.30.1600.10">
    <property type="entry name" value="SIR2/SIRT2 'Small Domain"/>
    <property type="match status" value="1"/>
</dbReference>
<dbReference type="RefSeq" id="WP_330088203.1">
    <property type="nucleotide sequence ID" value="NZ_JAUGZK010000008.1"/>
</dbReference>
<feature type="binding site" evidence="3">
    <location>
        <begin position="174"/>
        <end position="176"/>
    </location>
    <ligand>
        <name>NAD(+)</name>
        <dbReference type="ChEBI" id="CHEBI:57540"/>
    </ligand>
</feature>
<evidence type="ECO:0000313" key="7">
    <source>
        <dbReference type="Proteomes" id="UP001339167"/>
    </source>
</evidence>
<evidence type="ECO:0000256" key="4">
    <source>
        <dbReference type="PROSITE-ProRule" id="PRU00236"/>
    </source>
</evidence>
<gene>
    <name evidence="3" type="primary">cobB</name>
    <name evidence="6" type="ORF">QWF21_11515</name>
</gene>
<dbReference type="InterPro" id="IPR026590">
    <property type="entry name" value="Ssirtuin_cat_dom"/>
</dbReference>
<feature type="active site" description="Proton acceptor" evidence="3">
    <location>
        <position position="108"/>
    </location>
</feature>
<dbReference type="PANTHER" id="PTHR11085:SF4">
    <property type="entry name" value="NAD-DEPENDENT PROTEIN DEACYLASE"/>
    <property type="match status" value="1"/>
</dbReference>
<keyword evidence="2 3" id="KW-0520">NAD</keyword>
<reference evidence="6 7" key="1">
    <citation type="submission" date="2023-06" db="EMBL/GenBank/DDBJ databases">
        <title>Alkalimonas sp., MEB004 an alkaliphilic bacterium isolated from Lonar Lake, India.</title>
        <authorList>
            <person name="Joshi A."/>
            <person name="Thite S."/>
        </authorList>
    </citation>
    <scope>NUCLEOTIDE SEQUENCE [LARGE SCALE GENOMIC DNA]</scope>
    <source>
        <strain evidence="6 7">MEB004</strain>
    </source>
</reference>
<dbReference type="InterPro" id="IPR003000">
    <property type="entry name" value="Sirtuin"/>
</dbReference>
<dbReference type="EMBL" id="JAUGZK010000008">
    <property type="protein sequence ID" value="MEE2024876.1"/>
    <property type="molecule type" value="Genomic_DNA"/>
</dbReference>
<keyword evidence="1 6" id="KW-0808">Transferase</keyword>
<dbReference type="InterPro" id="IPR029035">
    <property type="entry name" value="DHS-like_NAD/FAD-binding_dom"/>
</dbReference>
<sequence length="239" mass="26045">MQSKKEKIVVISGAGISAESGLVTFRDADGLWQKYAVEELATPEAFAANPELVHRFYNARRKQAAAASPNAAHLAIASLEQHYQVVVITQNVDDLHERAGSTQVIHLHGKLCEARSSLNPELVEYIGDVELTEHDTAADGSALRPNIVWFGEEVPAMITAIEEVESADKILVVGSSLQVYPAASLLSYAHHKAEKVLINLESPDFISEYRFLQGKTATEVPKLVASWLGMAAINPTKFV</sequence>
<dbReference type="SUPFAM" id="SSF52467">
    <property type="entry name" value="DHS-like NAD/FAD-binding domain"/>
    <property type="match status" value="1"/>
</dbReference>
<feature type="binding site" evidence="3">
    <location>
        <position position="60"/>
    </location>
    <ligand>
        <name>substrate</name>
    </ligand>
</feature>
<evidence type="ECO:0000256" key="2">
    <source>
        <dbReference type="ARBA" id="ARBA00023027"/>
    </source>
</evidence>
<feature type="domain" description="Deacetylase sirtuin-type" evidence="5">
    <location>
        <begin position="1"/>
        <end position="231"/>
    </location>
</feature>
<evidence type="ECO:0000259" key="5">
    <source>
        <dbReference type="PROSITE" id="PS50305"/>
    </source>
</evidence>
<organism evidence="6 7">
    <name type="scientific">Alkalimonas mucilaginosa</name>
    <dbReference type="NCBI Taxonomy" id="3057676"/>
    <lineage>
        <taxon>Bacteria</taxon>
        <taxon>Pseudomonadati</taxon>
        <taxon>Pseudomonadota</taxon>
        <taxon>Gammaproteobacteria</taxon>
        <taxon>Alkalimonas</taxon>
    </lineage>
</organism>
<feature type="binding site" evidence="3">
    <location>
        <position position="216"/>
    </location>
    <ligand>
        <name>NAD(+)</name>
        <dbReference type="ChEBI" id="CHEBI:57540"/>
    </ligand>
</feature>
<proteinExistence type="inferred from homology"/>
<comment type="similarity">
    <text evidence="3">Belongs to the sirtuin family. Class III subfamily.</text>
</comment>
<dbReference type="PANTHER" id="PTHR11085">
    <property type="entry name" value="NAD-DEPENDENT PROTEIN DEACYLASE SIRTUIN-5, MITOCHONDRIAL-RELATED"/>
    <property type="match status" value="1"/>
</dbReference>
<feature type="binding site" evidence="3">
    <location>
        <position position="57"/>
    </location>
    <ligand>
        <name>substrate</name>
    </ligand>
</feature>
<evidence type="ECO:0000256" key="3">
    <source>
        <dbReference type="HAMAP-Rule" id="MF_01121"/>
    </source>
</evidence>
<name>A0ABU7JHH4_9GAMM</name>
<dbReference type="HAMAP" id="MF_01121">
    <property type="entry name" value="Sirtuin_ClassIII"/>
    <property type="match status" value="1"/>
</dbReference>
<evidence type="ECO:0000313" key="6">
    <source>
        <dbReference type="EMBL" id="MEE2024876.1"/>
    </source>
</evidence>
<evidence type="ECO:0000256" key="1">
    <source>
        <dbReference type="ARBA" id="ARBA00022679"/>
    </source>
</evidence>
<dbReference type="InterPro" id="IPR027546">
    <property type="entry name" value="Sirtuin_class_III"/>
</dbReference>
<comment type="domain">
    <text evidence="3">2 residues (Tyr-57 and Arg-60) present in a large hydrophobic pocket are probably involved in substrate specificity. They are important for desuccinylation activity, but dispensable for deacetylation activity.</text>
</comment>
<protein>
    <recommendedName>
        <fullName evidence="3">NAD-dependent protein deacylase</fullName>
        <ecNumber evidence="3">2.3.1.286</ecNumber>
    </recommendedName>
    <alternativeName>
        <fullName evidence="3">Regulatory protein SIR2 homolog</fullName>
    </alternativeName>
</protein>
<comment type="caution">
    <text evidence="6">The sequence shown here is derived from an EMBL/GenBank/DDBJ whole genome shotgun (WGS) entry which is preliminary data.</text>
</comment>
<comment type="caution">
    <text evidence="3 4">Lacks conserved residue(s) required for the propagation of feature annotation.</text>
</comment>
<dbReference type="PROSITE" id="PS50305">
    <property type="entry name" value="SIRTUIN"/>
    <property type="match status" value="1"/>
</dbReference>
<dbReference type="EC" id="2.3.1.286" evidence="3"/>